<dbReference type="GO" id="GO:0008270">
    <property type="term" value="F:zinc ion binding"/>
    <property type="evidence" value="ECO:0007669"/>
    <property type="project" value="InterPro"/>
</dbReference>
<dbReference type="Gene3D" id="1.10.8.50">
    <property type="match status" value="1"/>
</dbReference>
<dbReference type="EnsemblPlants" id="Pp3c23_21520V3.3">
    <property type="protein sequence ID" value="Pp3c23_21520V3.3"/>
    <property type="gene ID" value="Pp3c23_21520"/>
</dbReference>
<dbReference type="InterPro" id="IPR049332">
    <property type="entry name" value="Fpg-like_C"/>
</dbReference>
<feature type="compositionally biased region" description="Polar residues" evidence="10">
    <location>
        <begin position="338"/>
        <end position="347"/>
    </location>
</feature>
<proteinExistence type="inferred from homology"/>
<dbReference type="GO" id="GO:0003906">
    <property type="term" value="F:DNA-(apurinic or apyrimidinic site) endonuclease activity"/>
    <property type="evidence" value="ECO:0000318"/>
    <property type="project" value="GO_Central"/>
</dbReference>
<evidence type="ECO:0000313" key="12">
    <source>
        <dbReference type="EMBL" id="PNR29693.1"/>
    </source>
</evidence>
<dbReference type="GO" id="GO:0003684">
    <property type="term" value="F:damaged DNA binding"/>
    <property type="evidence" value="ECO:0007669"/>
    <property type="project" value="InterPro"/>
</dbReference>
<dbReference type="GO" id="GO:0019104">
    <property type="term" value="F:DNA N-glycosylase activity"/>
    <property type="evidence" value="ECO:0000318"/>
    <property type="project" value="GO_Central"/>
</dbReference>
<dbReference type="GO" id="GO:0016829">
    <property type="term" value="F:lyase activity"/>
    <property type="evidence" value="ECO:0007669"/>
    <property type="project" value="UniProtKB-KW"/>
</dbReference>
<reference evidence="12 14" key="2">
    <citation type="journal article" date="2018" name="Plant J.">
        <title>The Physcomitrella patens chromosome-scale assembly reveals moss genome structure and evolution.</title>
        <authorList>
            <person name="Lang D."/>
            <person name="Ullrich K.K."/>
            <person name="Murat F."/>
            <person name="Fuchs J."/>
            <person name="Jenkins J."/>
            <person name="Haas F.B."/>
            <person name="Piednoel M."/>
            <person name="Gundlach H."/>
            <person name="Van Bel M."/>
            <person name="Meyberg R."/>
            <person name="Vives C."/>
            <person name="Morata J."/>
            <person name="Symeonidi A."/>
            <person name="Hiss M."/>
            <person name="Muchero W."/>
            <person name="Kamisugi Y."/>
            <person name="Saleh O."/>
            <person name="Blanc G."/>
            <person name="Decker E.L."/>
            <person name="van Gessel N."/>
            <person name="Grimwood J."/>
            <person name="Hayes R.D."/>
            <person name="Graham S.W."/>
            <person name="Gunter L.E."/>
            <person name="McDaniel S.F."/>
            <person name="Hoernstein S.N.W."/>
            <person name="Larsson A."/>
            <person name="Li F.W."/>
            <person name="Perroud P.F."/>
            <person name="Phillips J."/>
            <person name="Ranjan P."/>
            <person name="Rokshar D.S."/>
            <person name="Rothfels C.J."/>
            <person name="Schneider L."/>
            <person name="Shu S."/>
            <person name="Stevenson D.W."/>
            <person name="Thummler F."/>
            <person name="Tillich M."/>
            <person name="Villarreal Aguilar J.C."/>
            <person name="Widiez T."/>
            <person name="Wong G.K."/>
            <person name="Wymore A."/>
            <person name="Zhang Y."/>
            <person name="Zimmer A.D."/>
            <person name="Quatrano R.S."/>
            <person name="Mayer K.F.X."/>
            <person name="Goodstein D."/>
            <person name="Casacuberta J.M."/>
            <person name="Vandepoele K."/>
            <person name="Reski R."/>
            <person name="Cuming A.C."/>
            <person name="Tuskan G.A."/>
            <person name="Maumus F."/>
            <person name="Salse J."/>
            <person name="Schmutz J."/>
            <person name="Rensing S.A."/>
        </authorList>
    </citation>
    <scope>NUCLEOTIDE SEQUENCE [LARGE SCALE GENOMIC DNA]</scope>
    <source>
        <strain evidence="13 14">cv. Gransden 2004</strain>
    </source>
</reference>
<dbReference type="PROSITE" id="PS51068">
    <property type="entry name" value="FPG_CAT"/>
    <property type="match status" value="1"/>
</dbReference>
<dbReference type="InterPro" id="IPR035937">
    <property type="entry name" value="FPG_N"/>
</dbReference>
<evidence type="ECO:0000256" key="4">
    <source>
        <dbReference type="ARBA" id="ARBA00022801"/>
    </source>
</evidence>
<reference evidence="13" key="3">
    <citation type="submission" date="2020-12" db="UniProtKB">
        <authorList>
            <consortium name="EnsemblPlants"/>
        </authorList>
    </citation>
    <scope>IDENTIFICATION</scope>
</reference>
<dbReference type="Gene3D" id="3.20.190.10">
    <property type="entry name" value="MutM-like, N-terminal"/>
    <property type="match status" value="1"/>
</dbReference>
<dbReference type="GO" id="GO:0006284">
    <property type="term" value="P:base-excision repair"/>
    <property type="evidence" value="ECO:0000318"/>
    <property type="project" value="GO_Central"/>
</dbReference>
<feature type="compositionally biased region" description="Acidic residues" evidence="10">
    <location>
        <begin position="408"/>
        <end position="419"/>
    </location>
</feature>
<evidence type="ECO:0000256" key="7">
    <source>
        <dbReference type="ARBA" id="ARBA00023239"/>
    </source>
</evidence>
<feature type="compositionally biased region" description="Basic and acidic residues" evidence="10">
    <location>
        <begin position="437"/>
        <end position="452"/>
    </location>
</feature>
<feature type="compositionally biased region" description="Basic residues" evidence="10">
    <location>
        <begin position="508"/>
        <end position="521"/>
    </location>
</feature>
<name>A0A2K1IK99_PHYPA</name>
<reference evidence="12 14" key="1">
    <citation type="journal article" date="2008" name="Science">
        <title>The Physcomitrella genome reveals evolutionary insights into the conquest of land by plants.</title>
        <authorList>
            <person name="Rensing S."/>
            <person name="Lang D."/>
            <person name="Zimmer A."/>
            <person name="Terry A."/>
            <person name="Salamov A."/>
            <person name="Shapiro H."/>
            <person name="Nishiyama T."/>
            <person name="Perroud P.-F."/>
            <person name="Lindquist E."/>
            <person name="Kamisugi Y."/>
            <person name="Tanahashi T."/>
            <person name="Sakakibara K."/>
            <person name="Fujita T."/>
            <person name="Oishi K."/>
            <person name="Shin-I T."/>
            <person name="Kuroki Y."/>
            <person name="Toyoda A."/>
            <person name="Suzuki Y."/>
            <person name="Hashimoto A."/>
            <person name="Yamaguchi K."/>
            <person name="Sugano A."/>
            <person name="Kohara Y."/>
            <person name="Fujiyama A."/>
            <person name="Anterola A."/>
            <person name="Aoki S."/>
            <person name="Ashton N."/>
            <person name="Barbazuk W.B."/>
            <person name="Barker E."/>
            <person name="Bennetzen J."/>
            <person name="Bezanilla M."/>
            <person name="Blankenship R."/>
            <person name="Cho S.H."/>
            <person name="Dutcher S."/>
            <person name="Estelle M."/>
            <person name="Fawcett J.A."/>
            <person name="Gundlach H."/>
            <person name="Hanada K."/>
            <person name="Heyl A."/>
            <person name="Hicks K.A."/>
            <person name="Hugh J."/>
            <person name="Lohr M."/>
            <person name="Mayer K."/>
            <person name="Melkozernov A."/>
            <person name="Murata T."/>
            <person name="Nelson D."/>
            <person name="Pils B."/>
            <person name="Prigge M."/>
            <person name="Reiss B."/>
            <person name="Renner T."/>
            <person name="Rombauts S."/>
            <person name="Rushton P."/>
            <person name="Sanderfoot A."/>
            <person name="Schween G."/>
            <person name="Shiu S.-H."/>
            <person name="Stueber K."/>
            <person name="Theodoulou F.L."/>
            <person name="Tu H."/>
            <person name="Van de Peer Y."/>
            <person name="Verrier P.J."/>
            <person name="Waters E."/>
            <person name="Wood A."/>
            <person name="Yang L."/>
            <person name="Cove D."/>
            <person name="Cuming A."/>
            <person name="Hasebe M."/>
            <person name="Lucas S."/>
            <person name="Mishler D.B."/>
            <person name="Reski R."/>
            <person name="Grigoriev I."/>
            <person name="Quatrano R.S."/>
            <person name="Boore J.L."/>
        </authorList>
    </citation>
    <scope>NUCLEOTIDE SEQUENCE [LARGE SCALE GENOMIC DNA]</scope>
    <source>
        <strain evidence="13 14">cv. Gransden 2004</strain>
    </source>
</reference>
<evidence type="ECO:0000256" key="3">
    <source>
        <dbReference type="ARBA" id="ARBA00022763"/>
    </source>
</evidence>
<dbReference type="InterPro" id="IPR017956">
    <property type="entry name" value="AT_hook_DNA-bd_motif"/>
</dbReference>
<evidence type="ECO:0000256" key="10">
    <source>
        <dbReference type="SAM" id="MobiDB-lite"/>
    </source>
</evidence>
<feature type="compositionally biased region" description="Basic and acidic residues" evidence="10">
    <location>
        <begin position="391"/>
        <end position="407"/>
    </location>
</feature>
<dbReference type="PANTHER" id="PTHR22993">
    <property type="entry name" value="FORMAMIDOPYRIMIDINE-DNA GLYCOSYLASE"/>
    <property type="match status" value="1"/>
</dbReference>
<dbReference type="OrthoDB" id="444592at2759"/>
<keyword evidence="9" id="KW-0326">Glycosidase</keyword>
<sequence>MPELPEVQAAKVLVGSRCLGGVIVKALVANDSKVIDGVTPAALQKALLGKKILETHRKGKHLWLQLDSPPYPSFQFGMSGAVVVKGVKGLQYKSSKVDDTEEFPSKYWKVHLKLDTGVEVAFTDKRRFARVRLLDDPAKEPPISELGLDAYLELPSAKDFTEALKTKKGAIKALLLDQSFLAGIGNWVGDEVLYQSKIHPEQSANSLKDEECTRLHTAIRVVLDKAVSVHADSEKFPRSWIFHHRWDRKPGKIRGNQIETVTVGGRTSAYVPNIQKYSGRELKGARRKAAIAHDIPHDETDTDENVDPAVGEVAADKEMKTQPKHSRGRPPKHKVDNVVNSTPSAVSSAGAKKRGRPSKQKPTSSEGKVDTEEIGTESLSEPKRRGRPPKVKTDTQTKVLTKEGEKTSEDDDSGVEDAGEAPNKLAGAGTPKRRDRPPKSKPEAAEEVEIIKKIKLGLSDEGSASPKRGRGRPPKTKSDPEAKLADTKNGHVEVLTQVAENAVPTLTPKKRGRPSKTKAPS</sequence>
<feature type="compositionally biased region" description="Basic residues" evidence="10">
    <location>
        <begin position="322"/>
        <end position="332"/>
    </location>
</feature>
<keyword evidence="3" id="KW-0227">DNA damage</keyword>
<evidence type="ECO:0000259" key="11">
    <source>
        <dbReference type="PROSITE" id="PS51068"/>
    </source>
</evidence>
<keyword evidence="6" id="KW-0234">DNA repair</keyword>
<dbReference type="SUPFAM" id="SSF46946">
    <property type="entry name" value="S13-like H2TH domain"/>
    <property type="match status" value="1"/>
</dbReference>
<evidence type="ECO:0000256" key="6">
    <source>
        <dbReference type="ARBA" id="ARBA00023204"/>
    </source>
</evidence>
<dbReference type="Pfam" id="PF02178">
    <property type="entry name" value="AT_hook"/>
    <property type="match status" value="5"/>
</dbReference>
<dbReference type="InterPro" id="IPR010979">
    <property type="entry name" value="Ribosomal_uS13-like_H2TH"/>
</dbReference>
<feature type="compositionally biased region" description="Basic and acidic residues" evidence="10">
    <location>
        <begin position="476"/>
        <end position="491"/>
    </location>
</feature>
<dbReference type="PaxDb" id="3218-PP1S335_14V6.1"/>
<dbReference type="GeneID" id="112275825"/>
<comment type="similarity">
    <text evidence="2">Belongs to the FPG family.</text>
</comment>
<dbReference type="RefSeq" id="XP_024362270.1">
    <property type="nucleotide sequence ID" value="XM_024506502.2"/>
</dbReference>
<dbReference type="Gramene" id="Pp3c23_21520V3.1">
    <property type="protein sequence ID" value="Pp3c23_21520V3.1"/>
    <property type="gene ID" value="Pp3c23_21520"/>
</dbReference>
<protein>
    <recommendedName>
        <fullName evidence="11">Formamidopyrimidine-DNA glycosylase catalytic domain-containing protein</fullName>
    </recommendedName>
</protein>
<dbReference type="SUPFAM" id="SSF81624">
    <property type="entry name" value="N-terminal domain of MutM-like DNA repair proteins"/>
    <property type="match status" value="1"/>
</dbReference>
<evidence type="ECO:0000313" key="13">
    <source>
        <dbReference type="EnsemblPlants" id="Pp3c23_21520V3.1"/>
    </source>
</evidence>
<dbReference type="AlphaFoldDB" id="A0A2K1IK99"/>
<accession>A0A2K1IK99</accession>
<dbReference type="SMART" id="SM01232">
    <property type="entry name" value="H2TH"/>
    <property type="match status" value="1"/>
</dbReference>
<dbReference type="SMART" id="SM00898">
    <property type="entry name" value="Fapy_DNA_glyco"/>
    <property type="match status" value="1"/>
</dbReference>
<dbReference type="Pfam" id="PF06831">
    <property type="entry name" value="H2TH"/>
    <property type="match status" value="1"/>
</dbReference>
<keyword evidence="8" id="KW-0511">Multifunctional enzyme</keyword>
<evidence type="ECO:0000256" key="2">
    <source>
        <dbReference type="ARBA" id="ARBA00009409"/>
    </source>
</evidence>
<dbReference type="PANTHER" id="PTHR22993:SF9">
    <property type="entry name" value="FORMAMIDOPYRIMIDINE-DNA GLYCOSYLASE"/>
    <property type="match status" value="1"/>
</dbReference>
<dbReference type="Proteomes" id="UP000006727">
    <property type="component" value="Chromosome 23"/>
</dbReference>
<dbReference type="InterPro" id="IPR015886">
    <property type="entry name" value="H2TH_FPG"/>
</dbReference>
<feature type="region of interest" description="Disordered" evidence="10">
    <location>
        <begin position="313"/>
        <end position="521"/>
    </location>
</feature>
<dbReference type="Pfam" id="PF01149">
    <property type="entry name" value="Fapy_DNA_glyco"/>
    <property type="match status" value="1"/>
</dbReference>
<gene>
    <name evidence="13" type="primary">LOC112275825</name>
    <name evidence="12" type="ORF">PHYPA_028387</name>
</gene>
<dbReference type="EMBL" id="ABEU02000023">
    <property type="protein sequence ID" value="PNR29693.1"/>
    <property type="molecule type" value="Genomic_DNA"/>
</dbReference>
<dbReference type="InterPro" id="IPR012319">
    <property type="entry name" value="FPG_cat"/>
</dbReference>
<dbReference type="EnsemblPlants" id="Pp3c23_21520V3.1">
    <property type="protein sequence ID" value="Pp3c23_21520V3.1"/>
    <property type="gene ID" value="Pp3c23_21520"/>
</dbReference>
<evidence type="ECO:0000256" key="9">
    <source>
        <dbReference type="ARBA" id="ARBA00023295"/>
    </source>
</evidence>
<keyword evidence="14" id="KW-1185">Reference proteome</keyword>
<dbReference type="FunFam" id="1.10.8.50:FF:000009">
    <property type="entry name" value="Formamidopyrimidine-DNA glycosylase"/>
    <property type="match status" value="1"/>
</dbReference>
<feature type="domain" description="Formamidopyrimidine-DNA glycosylase catalytic" evidence="11">
    <location>
        <begin position="2"/>
        <end position="129"/>
    </location>
</feature>
<dbReference type="Pfam" id="PF21218">
    <property type="entry name" value="Fpg-like_C"/>
    <property type="match status" value="1"/>
</dbReference>
<organism evidence="12">
    <name type="scientific">Physcomitrium patens</name>
    <name type="common">Spreading-leaved earth moss</name>
    <name type="synonym">Physcomitrella patens</name>
    <dbReference type="NCBI Taxonomy" id="3218"/>
    <lineage>
        <taxon>Eukaryota</taxon>
        <taxon>Viridiplantae</taxon>
        <taxon>Streptophyta</taxon>
        <taxon>Embryophyta</taxon>
        <taxon>Bryophyta</taxon>
        <taxon>Bryophytina</taxon>
        <taxon>Bryopsida</taxon>
        <taxon>Funariidae</taxon>
        <taxon>Funariales</taxon>
        <taxon>Funariaceae</taxon>
        <taxon>Physcomitrium</taxon>
    </lineage>
</organism>
<dbReference type="GO" id="GO:0008534">
    <property type="term" value="F:oxidized purine nucleobase lesion DNA N-glycosylase activity"/>
    <property type="evidence" value="ECO:0007669"/>
    <property type="project" value="UniProtKB-EC"/>
</dbReference>
<keyword evidence="5" id="KW-0238">DNA-binding</keyword>
<keyword evidence="7" id="KW-0456">Lyase</keyword>
<comment type="catalytic activity">
    <reaction evidence="1">
        <text>Hydrolysis of DNA containing ring-opened 7-methylguanine residues, releasing 2,6-diamino-4-hydroxy-5-(N-methyl)formamidopyrimidine.</text>
        <dbReference type="EC" id="3.2.2.23"/>
    </reaction>
</comment>
<evidence type="ECO:0000256" key="5">
    <source>
        <dbReference type="ARBA" id="ARBA00023125"/>
    </source>
</evidence>
<keyword evidence="4" id="KW-0378">Hydrolase</keyword>
<dbReference type="STRING" id="3218.A0A2K1IK99"/>
<evidence type="ECO:0000256" key="1">
    <source>
        <dbReference type="ARBA" id="ARBA00001668"/>
    </source>
</evidence>
<dbReference type="GO" id="GO:0005634">
    <property type="term" value="C:nucleus"/>
    <property type="evidence" value="ECO:0000318"/>
    <property type="project" value="GO_Central"/>
</dbReference>
<dbReference type="Gramene" id="Pp3c23_21520V3.3">
    <property type="protein sequence ID" value="Pp3c23_21520V3.3"/>
    <property type="gene ID" value="Pp3c23_21520"/>
</dbReference>
<dbReference type="CDD" id="cd08972">
    <property type="entry name" value="PF_Nei_N"/>
    <property type="match status" value="1"/>
</dbReference>
<dbReference type="SMART" id="SM00384">
    <property type="entry name" value="AT_hook"/>
    <property type="match status" value="6"/>
</dbReference>
<dbReference type="PRINTS" id="PR00929">
    <property type="entry name" value="ATHOOK"/>
</dbReference>
<evidence type="ECO:0000313" key="14">
    <source>
        <dbReference type="Proteomes" id="UP000006727"/>
    </source>
</evidence>
<evidence type="ECO:0000256" key="8">
    <source>
        <dbReference type="ARBA" id="ARBA00023268"/>
    </source>
</evidence>
<dbReference type="FunFam" id="3.20.190.10:FF:000004">
    <property type="entry name" value="Putative Formamidopyrimidine-DNA glycosylase"/>
    <property type="match status" value="1"/>
</dbReference>